<evidence type="ECO:0000259" key="1">
    <source>
        <dbReference type="Pfam" id="PF07727"/>
    </source>
</evidence>
<reference evidence="3" key="1">
    <citation type="submission" date="2019-12" db="UniProtKB">
        <authorList>
            <consortium name="WormBaseParasite"/>
        </authorList>
    </citation>
    <scope>IDENTIFICATION</scope>
</reference>
<dbReference type="InterPro" id="IPR043502">
    <property type="entry name" value="DNA/RNA_pol_sf"/>
</dbReference>
<evidence type="ECO:0000313" key="3">
    <source>
        <dbReference type="WBParaSite" id="TMUE_2000006460.1"/>
    </source>
</evidence>
<evidence type="ECO:0000313" key="2">
    <source>
        <dbReference type="Proteomes" id="UP000046395"/>
    </source>
</evidence>
<dbReference type="InterPro" id="IPR013103">
    <property type="entry name" value="RVT_2"/>
</dbReference>
<proteinExistence type="predicted"/>
<protein>
    <submittedName>
        <fullName evidence="3">Reverse transcriptase Ty1/copia-type domain-containing protein</fullName>
    </submittedName>
</protein>
<dbReference type="Pfam" id="PF07727">
    <property type="entry name" value="RVT_2"/>
    <property type="match status" value="1"/>
</dbReference>
<feature type="domain" description="Reverse transcriptase Ty1/copia-type" evidence="1">
    <location>
        <begin position="3"/>
        <end position="133"/>
    </location>
</feature>
<accession>A0A5S6QH50</accession>
<dbReference type="SUPFAM" id="SSF56672">
    <property type="entry name" value="DNA/RNA polymerases"/>
    <property type="match status" value="1"/>
</dbReference>
<dbReference type="PANTHER" id="PTHR11439">
    <property type="entry name" value="GAG-POL-RELATED RETROTRANSPOSON"/>
    <property type="match status" value="1"/>
</dbReference>
<dbReference type="WBParaSite" id="TMUE_2000006460.1">
    <property type="protein sequence ID" value="TMUE_2000006460.1"/>
    <property type="gene ID" value="WBGene00299615"/>
</dbReference>
<dbReference type="AlphaFoldDB" id="A0A5S6QH50"/>
<name>A0A5S6QH50_TRIMR</name>
<dbReference type="CDD" id="cd09272">
    <property type="entry name" value="RNase_HI_RT_Ty1"/>
    <property type="match status" value="1"/>
</dbReference>
<dbReference type="STRING" id="70415.A0A5S6QH50"/>
<keyword evidence="2" id="KW-1185">Reference proteome</keyword>
<sequence>MYCRLLKSLYGLKQSGRCWNEHLDRCLKELGFQRNQVDSCVYTLTLKEGNLVLCVYVDDMLLMSENEHVREKAKPLLNEHFECKHLGEVSYFLGVKFSHFNYGCVTLTQEAYTQRLLQRYGMQDAKGVNTPMEMRPFFTDKGSSEETTESLPYKELIGSVLYLAQRTRPDISFAVAKLSQYCSNFTEQHWTAAKRVLRYLKQTKGLGITYRPTNEPLTAYTDADWASRIETRKSTTGYIVLLSGAPVLWKSAKQTVTTLSTMEAEYIALSECAREVTWIKRFLESIEQGRRMVADTTKVYCDSQAAIAHANNSADKTRTKHISIRYHFVREKVEDGTDEPVYVRSGRNLADILTKPLSQARHEGFKDMVLGVSEVDA</sequence>
<dbReference type="PANTHER" id="PTHR11439:SF440">
    <property type="entry name" value="INTEGRASE CATALYTIC DOMAIN-CONTAINING PROTEIN"/>
    <property type="match status" value="1"/>
</dbReference>
<organism evidence="2 3">
    <name type="scientific">Trichuris muris</name>
    <name type="common">Mouse whipworm</name>
    <dbReference type="NCBI Taxonomy" id="70415"/>
    <lineage>
        <taxon>Eukaryota</taxon>
        <taxon>Metazoa</taxon>
        <taxon>Ecdysozoa</taxon>
        <taxon>Nematoda</taxon>
        <taxon>Enoplea</taxon>
        <taxon>Dorylaimia</taxon>
        <taxon>Trichinellida</taxon>
        <taxon>Trichuridae</taxon>
        <taxon>Trichuris</taxon>
    </lineage>
</organism>
<dbReference type="Proteomes" id="UP000046395">
    <property type="component" value="Unassembled WGS sequence"/>
</dbReference>